<organism evidence="1 2">
    <name type="scientific">Hibiscus sabdariffa</name>
    <name type="common">roselle</name>
    <dbReference type="NCBI Taxonomy" id="183260"/>
    <lineage>
        <taxon>Eukaryota</taxon>
        <taxon>Viridiplantae</taxon>
        <taxon>Streptophyta</taxon>
        <taxon>Embryophyta</taxon>
        <taxon>Tracheophyta</taxon>
        <taxon>Spermatophyta</taxon>
        <taxon>Magnoliopsida</taxon>
        <taxon>eudicotyledons</taxon>
        <taxon>Gunneridae</taxon>
        <taxon>Pentapetalae</taxon>
        <taxon>rosids</taxon>
        <taxon>malvids</taxon>
        <taxon>Malvales</taxon>
        <taxon>Malvaceae</taxon>
        <taxon>Malvoideae</taxon>
        <taxon>Hibiscus</taxon>
    </lineage>
</organism>
<evidence type="ECO:0000313" key="2">
    <source>
        <dbReference type="Proteomes" id="UP001396334"/>
    </source>
</evidence>
<protein>
    <recommendedName>
        <fullName evidence="3">RNase H type-1 domain-containing protein</fullName>
    </recommendedName>
</protein>
<gene>
    <name evidence="1" type="ORF">V6N11_009536</name>
</gene>
<reference evidence="1 2" key="1">
    <citation type="journal article" date="2024" name="G3 (Bethesda)">
        <title>Genome assembly of Hibiscus sabdariffa L. provides insights into metabolisms of medicinal natural products.</title>
        <authorList>
            <person name="Kim T."/>
        </authorList>
    </citation>
    <scope>NUCLEOTIDE SEQUENCE [LARGE SCALE GENOMIC DNA]</scope>
    <source>
        <strain evidence="1">TK-2024</strain>
        <tissue evidence="1">Old leaves</tissue>
    </source>
</reference>
<keyword evidence="2" id="KW-1185">Reference proteome</keyword>
<name>A0ABR2P5Z2_9ROSI</name>
<comment type="caution">
    <text evidence="1">The sequence shown here is derived from an EMBL/GenBank/DDBJ whole genome shotgun (WGS) entry which is preliminary data.</text>
</comment>
<proteinExistence type="predicted"/>
<sequence>MKGEAGGVLLLACGCSTCMVTPWKARSNALALVRNIASLLQRPWLINLVLIRREANFVVDFIAKLPTTDDGSVRYFNEPYVNIVPILYRDLHSPAYPRY</sequence>
<dbReference type="PROSITE" id="PS51257">
    <property type="entry name" value="PROKAR_LIPOPROTEIN"/>
    <property type="match status" value="1"/>
</dbReference>
<evidence type="ECO:0000313" key="1">
    <source>
        <dbReference type="EMBL" id="KAK8983749.1"/>
    </source>
</evidence>
<dbReference type="Proteomes" id="UP001396334">
    <property type="component" value="Unassembled WGS sequence"/>
</dbReference>
<dbReference type="EMBL" id="JBBPBN010000079">
    <property type="protein sequence ID" value="KAK8983749.1"/>
    <property type="molecule type" value="Genomic_DNA"/>
</dbReference>
<evidence type="ECO:0008006" key="3">
    <source>
        <dbReference type="Google" id="ProtNLM"/>
    </source>
</evidence>
<accession>A0ABR2P5Z2</accession>